<dbReference type="RefSeq" id="XP_007781550.1">
    <property type="nucleotide sequence ID" value="XM_007783360.1"/>
</dbReference>
<reference evidence="4" key="1">
    <citation type="submission" date="2012-06" db="EMBL/GenBank/DDBJ databases">
        <title>The genome sequence of Coniosporium apollinis CBS 100218.</title>
        <authorList>
            <consortium name="The Broad Institute Genome Sequencing Platform"/>
            <person name="Cuomo C."/>
            <person name="Gorbushina A."/>
            <person name="Noack S."/>
            <person name="Walker B."/>
            <person name="Young S.K."/>
            <person name="Zeng Q."/>
            <person name="Gargeya S."/>
            <person name="Fitzgerald M."/>
            <person name="Haas B."/>
            <person name="Abouelleil A."/>
            <person name="Alvarado L."/>
            <person name="Arachchi H.M."/>
            <person name="Berlin A.M."/>
            <person name="Chapman S.B."/>
            <person name="Goldberg J."/>
            <person name="Griggs A."/>
            <person name="Gujja S."/>
            <person name="Hansen M."/>
            <person name="Howarth C."/>
            <person name="Imamovic A."/>
            <person name="Larimer J."/>
            <person name="McCowan C."/>
            <person name="Montmayeur A."/>
            <person name="Murphy C."/>
            <person name="Neiman D."/>
            <person name="Pearson M."/>
            <person name="Priest M."/>
            <person name="Roberts A."/>
            <person name="Saif S."/>
            <person name="Shea T."/>
            <person name="Sisk P."/>
            <person name="Sykes S."/>
            <person name="Wortman J."/>
            <person name="Nusbaum C."/>
            <person name="Birren B."/>
        </authorList>
    </citation>
    <scope>NUCLEOTIDE SEQUENCE [LARGE SCALE GENOMIC DNA]</scope>
    <source>
        <strain evidence="4">CBS 100218</strain>
    </source>
</reference>
<protein>
    <recommendedName>
        <fullName evidence="5">Ig-like domain-containing protein</fullName>
    </recommendedName>
</protein>
<name>R7YWL8_CONA1</name>
<feature type="chain" id="PRO_5004450870" description="Ig-like domain-containing protein" evidence="2">
    <location>
        <begin position="22"/>
        <end position="236"/>
    </location>
</feature>
<gene>
    <name evidence="3" type="ORF">W97_05626</name>
</gene>
<dbReference type="EMBL" id="JH767579">
    <property type="protein sequence ID" value="EON66233.1"/>
    <property type="molecule type" value="Genomic_DNA"/>
</dbReference>
<evidence type="ECO:0000256" key="2">
    <source>
        <dbReference type="SAM" id="SignalP"/>
    </source>
</evidence>
<accession>R7YWL8</accession>
<organism evidence="3 4">
    <name type="scientific">Coniosporium apollinis (strain CBS 100218)</name>
    <name type="common">Rock-inhabiting black yeast</name>
    <dbReference type="NCBI Taxonomy" id="1168221"/>
    <lineage>
        <taxon>Eukaryota</taxon>
        <taxon>Fungi</taxon>
        <taxon>Dikarya</taxon>
        <taxon>Ascomycota</taxon>
        <taxon>Pezizomycotina</taxon>
        <taxon>Dothideomycetes</taxon>
        <taxon>Dothideomycetes incertae sedis</taxon>
        <taxon>Coniosporium</taxon>
    </lineage>
</organism>
<keyword evidence="4" id="KW-1185">Reference proteome</keyword>
<evidence type="ECO:0000256" key="1">
    <source>
        <dbReference type="SAM" id="Phobius"/>
    </source>
</evidence>
<dbReference type="Proteomes" id="UP000016924">
    <property type="component" value="Unassembled WGS sequence"/>
</dbReference>
<dbReference type="AlphaFoldDB" id="R7YWL8"/>
<proteinExistence type="predicted"/>
<keyword evidence="2" id="KW-0732">Signal</keyword>
<evidence type="ECO:0000313" key="3">
    <source>
        <dbReference type="EMBL" id="EON66233.1"/>
    </source>
</evidence>
<evidence type="ECO:0008006" key="5">
    <source>
        <dbReference type="Google" id="ProtNLM"/>
    </source>
</evidence>
<keyword evidence="1" id="KW-0472">Membrane</keyword>
<sequence length="236" mass="25691">MAALTLTALLALASTLPAITAAPIPALAWTRQCRCISVPSASLGYILPASAEDACTRIGPQLDKWRRRNSYAYGDLFASGLRTDAASRAGVLREALPVPTSALMQGSREGLAEESRTMCRIVRVPDEEAERLWEEEGELNLMLIRFTLFVIGVILAVEVVGLVRFMWVAPTHSLCPSKTTDLGYSARWVLARKESAIRLDGQEKALWAIADEEDRCSNAHILTEKETLGVCCNGGS</sequence>
<evidence type="ECO:0000313" key="4">
    <source>
        <dbReference type="Proteomes" id="UP000016924"/>
    </source>
</evidence>
<dbReference type="HOGENOM" id="CLU_1175358_0_0_1"/>
<feature type="transmembrane region" description="Helical" evidence="1">
    <location>
        <begin position="142"/>
        <end position="163"/>
    </location>
</feature>
<keyword evidence="1" id="KW-1133">Transmembrane helix</keyword>
<dbReference type="OrthoDB" id="10373620at2759"/>
<keyword evidence="1" id="KW-0812">Transmembrane</keyword>
<feature type="signal peptide" evidence="2">
    <location>
        <begin position="1"/>
        <end position="21"/>
    </location>
</feature>
<dbReference type="GeneID" id="19902937"/>